<dbReference type="EMBL" id="CAJVQB010000497">
    <property type="protein sequence ID" value="CAG8492408.1"/>
    <property type="molecule type" value="Genomic_DNA"/>
</dbReference>
<accession>A0ABM8W0C6</accession>
<dbReference type="Proteomes" id="UP000789901">
    <property type="component" value="Unassembled WGS sequence"/>
</dbReference>
<evidence type="ECO:0000313" key="1">
    <source>
        <dbReference type="EMBL" id="CAG8492408.1"/>
    </source>
</evidence>
<name>A0ABM8W0C6_GIGMA</name>
<keyword evidence="2" id="KW-1185">Reference proteome</keyword>
<comment type="caution">
    <text evidence="1">The sequence shown here is derived from an EMBL/GenBank/DDBJ whole genome shotgun (WGS) entry which is preliminary data.</text>
</comment>
<protein>
    <submittedName>
        <fullName evidence="1">5076_t:CDS:1</fullName>
    </submittedName>
</protein>
<proteinExistence type="predicted"/>
<sequence>MSNKLYERILEIKTNENFENESAEIDFKCNVSLDINEDDPQKLSKIIAAIPSEIYQILENHHPNLTQKQVHTWWSTLLKQEYVSDNENQLNSGTSKLNYQSSLKRYFLQNAEDNLFEEQINFINHSLLKAFIVGGIPYSVIETLFFIDLLQTLCPNYQPPSRDTLAG</sequence>
<organism evidence="1 2">
    <name type="scientific">Gigaspora margarita</name>
    <dbReference type="NCBI Taxonomy" id="4874"/>
    <lineage>
        <taxon>Eukaryota</taxon>
        <taxon>Fungi</taxon>
        <taxon>Fungi incertae sedis</taxon>
        <taxon>Mucoromycota</taxon>
        <taxon>Glomeromycotina</taxon>
        <taxon>Glomeromycetes</taxon>
        <taxon>Diversisporales</taxon>
        <taxon>Gigasporaceae</taxon>
        <taxon>Gigaspora</taxon>
    </lineage>
</organism>
<evidence type="ECO:0000313" key="2">
    <source>
        <dbReference type="Proteomes" id="UP000789901"/>
    </source>
</evidence>
<reference evidence="1 2" key="1">
    <citation type="submission" date="2021-06" db="EMBL/GenBank/DDBJ databases">
        <authorList>
            <person name="Kallberg Y."/>
            <person name="Tangrot J."/>
            <person name="Rosling A."/>
        </authorList>
    </citation>
    <scope>NUCLEOTIDE SEQUENCE [LARGE SCALE GENOMIC DNA]</scope>
    <source>
        <strain evidence="1 2">120-4 pot B 10/14</strain>
    </source>
</reference>
<gene>
    <name evidence="1" type="ORF">GMARGA_LOCUS1785</name>
</gene>